<keyword evidence="1" id="KW-0732">Signal</keyword>
<dbReference type="Proteomes" id="UP000185221">
    <property type="component" value="Unassembled WGS sequence"/>
</dbReference>
<proteinExistence type="predicted"/>
<name>A0A1N6GB48_9BACT</name>
<feature type="chain" id="PRO_5012839571" evidence="1">
    <location>
        <begin position="21"/>
        <end position="202"/>
    </location>
</feature>
<evidence type="ECO:0000313" key="4">
    <source>
        <dbReference type="Proteomes" id="UP000185221"/>
    </source>
</evidence>
<dbReference type="SUPFAM" id="SSF74653">
    <property type="entry name" value="TolA/TonB C-terminal domain"/>
    <property type="match status" value="1"/>
</dbReference>
<protein>
    <submittedName>
        <fullName evidence="3">TonB protein C-terminal</fullName>
    </submittedName>
</protein>
<evidence type="ECO:0000256" key="1">
    <source>
        <dbReference type="SAM" id="SignalP"/>
    </source>
</evidence>
<reference evidence="4" key="1">
    <citation type="submission" date="2016-11" db="EMBL/GenBank/DDBJ databases">
        <authorList>
            <person name="Varghese N."/>
            <person name="Submissions S."/>
        </authorList>
    </citation>
    <scope>NUCLEOTIDE SEQUENCE [LARGE SCALE GENOMIC DNA]</scope>
    <source>
        <strain evidence="4">DSM 15292</strain>
    </source>
</reference>
<dbReference type="Pfam" id="PF03544">
    <property type="entry name" value="TonB_C"/>
    <property type="match status" value="1"/>
</dbReference>
<evidence type="ECO:0000313" key="3">
    <source>
        <dbReference type="EMBL" id="SIO04780.1"/>
    </source>
</evidence>
<dbReference type="EMBL" id="FSRC01000002">
    <property type="protein sequence ID" value="SIO04780.1"/>
    <property type="molecule type" value="Genomic_DNA"/>
</dbReference>
<dbReference type="OrthoDB" id="823632at2"/>
<dbReference type="AlphaFoldDB" id="A0A1N6GB48"/>
<dbReference type="RefSeq" id="WP_074225871.1">
    <property type="nucleotide sequence ID" value="NZ_FSRC01000002.1"/>
</dbReference>
<evidence type="ECO:0000259" key="2">
    <source>
        <dbReference type="Pfam" id="PF03544"/>
    </source>
</evidence>
<keyword evidence="4" id="KW-1185">Reference proteome</keyword>
<feature type="signal peptide" evidence="1">
    <location>
        <begin position="1"/>
        <end position="20"/>
    </location>
</feature>
<dbReference type="STRING" id="226505.SAMN05444394_3109"/>
<gene>
    <name evidence="3" type="ORF">SAMN05444394_3109</name>
</gene>
<organism evidence="3 4">
    <name type="scientific">Algoriphagus halophilus</name>
    <dbReference type="NCBI Taxonomy" id="226505"/>
    <lineage>
        <taxon>Bacteria</taxon>
        <taxon>Pseudomonadati</taxon>
        <taxon>Bacteroidota</taxon>
        <taxon>Cytophagia</taxon>
        <taxon>Cytophagales</taxon>
        <taxon>Cyclobacteriaceae</taxon>
        <taxon>Algoriphagus</taxon>
    </lineage>
</organism>
<dbReference type="GO" id="GO:0055085">
    <property type="term" value="P:transmembrane transport"/>
    <property type="evidence" value="ECO:0007669"/>
    <property type="project" value="InterPro"/>
</dbReference>
<dbReference type="InterPro" id="IPR037682">
    <property type="entry name" value="TonB_C"/>
</dbReference>
<feature type="domain" description="TonB C-terminal" evidence="2">
    <location>
        <begin position="36"/>
        <end position="114"/>
    </location>
</feature>
<dbReference type="Gene3D" id="3.30.1150.10">
    <property type="match status" value="1"/>
</dbReference>
<sequence length="202" mass="22824">MKKLTSLFLILFFVGVGAMAQNSSGPAAMNQMLSKNVKYPAEVRAENKSGFVTLSISIDDSGYPMGEPTVYSSHEKLSEEILRTYALVKEKWDPSFLDGKKTGEDYLMTFEFRLSQGGEFIKNPLTKYKTPEKVDHLAALNKAIEENPYSSKLYHERGEYYQMIGENWLSKLDFNQSSFLKNQEITHVVIVGYGASNHPKSL</sequence>
<accession>A0A1N6GB48</accession>